<dbReference type="PROSITE" id="PS50928">
    <property type="entry name" value="ABC_TM1"/>
    <property type="match status" value="1"/>
</dbReference>
<feature type="transmembrane region" description="Helical" evidence="5">
    <location>
        <begin position="106"/>
        <end position="131"/>
    </location>
</feature>
<dbReference type="Pfam" id="PF00528">
    <property type="entry name" value="BPD_transp_1"/>
    <property type="match status" value="1"/>
</dbReference>
<feature type="transmembrane region" description="Helical" evidence="5">
    <location>
        <begin position="254"/>
        <end position="276"/>
    </location>
</feature>
<evidence type="ECO:0000256" key="3">
    <source>
        <dbReference type="ARBA" id="ARBA00022989"/>
    </source>
</evidence>
<evidence type="ECO:0000256" key="4">
    <source>
        <dbReference type="ARBA" id="ARBA00023136"/>
    </source>
</evidence>
<comment type="subcellular location">
    <subcellularLocation>
        <location evidence="1">Membrane</location>
        <topology evidence="1">Multi-pass membrane protein</topology>
    </subcellularLocation>
</comment>
<sequence>MREKITAFFTKGILFIVAIPAIVLPLLCIGYIFLKGIGAINIDLFMGNYSPAEQYSMAGGDGIKGEITGTLLLALLSTTMALPLAIGLACWHNLSANKKMRRTVTAILHLLQGLPPLVVGLCALLLLVLWLKWGISLLAGAVVLAVIVFPIMVIIFIHAIERIPKGQLESARSLGLGEFDVITRVWLPVAWPHMLTGILLAMARSMAETAPILFTAVVFSGIDWPSSIFEPVTSLQTHIFFLAQEAVDERSMDVAWGSGLVLVLMTLSLTMVSSFMRRFYK</sequence>
<dbReference type="Gene3D" id="1.10.3720.10">
    <property type="entry name" value="MetI-like"/>
    <property type="match status" value="1"/>
</dbReference>
<feature type="transmembrane region" description="Helical" evidence="5">
    <location>
        <begin position="12"/>
        <end position="34"/>
    </location>
</feature>
<feature type="transmembrane region" description="Helical" evidence="5">
    <location>
        <begin position="71"/>
        <end position="94"/>
    </location>
</feature>
<reference evidence="7" key="1">
    <citation type="submission" date="2018-06" db="EMBL/GenBank/DDBJ databases">
        <authorList>
            <person name="Zhirakovskaya E."/>
        </authorList>
    </citation>
    <scope>NUCLEOTIDE SEQUENCE</scope>
</reference>
<evidence type="ECO:0000256" key="1">
    <source>
        <dbReference type="ARBA" id="ARBA00004141"/>
    </source>
</evidence>
<keyword evidence="2 5" id="KW-0812">Transmembrane</keyword>
<accession>A0A3B1D6A5</accession>
<evidence type="ECO:0000256" key="5">
    <source>
        <dbReference type="SAM" id="Phobius"/>
    </source>
</evidence>
<gene>
    <name evidence="7" type="ORF">MNBD_NITROSPINAE04-1527</name>
</gene>
<dbReference type="EMBL" id="UOGA01000268">
    <property type="protein sequence ID" value="VAX24247.1"/>
    <property type="molecule type" value="Genomic_DNA"/>
</dbReference>
<dbReference type="PANTHER" id="PTHR43470">
    <property type="entry name" value="PHOSPHATE TRANSPORT SYSTEM PERMEASE PROTEIN PSTA-RELATED"/>
    <property type="match status" value="1"/>
</dbReference>
<keyword evidence="4 5" id="KW-0472">Membrane</keyword>
<dbReference type="InterPro" id="IPR000515">
    <property type="entry name" value="MetI-like"/>
</dbReference>
<keyword evidence="3 5" id="KW-1133">Transmembrane helix</keyword>
<evidence type="ECO:0000313" key="7">
    <source>
        <dbReference type="EMBL" id="VAX24247.1"/>
    </source>
</evidence>
<dbReference type="CDD" id="cd06261">
    <property type="entry name" value="TM_PBP2"/>
    <property type="match status" value="1"/>
</dbReference>
<dbReference type="GO" id="GO:0055085">
    <property type="term" value="P:transmembrane transport"/>
    <property type="evidence" value="ECO:0007669"/>
    <property type="project" value="InterPro"/>
</dbReference>
<dbReference type="InterPro" id="IPR035906">
    <property type="entry name" value="MetI-like_sf"/>
</dbReference>
<protein>
    <submittedName>
        <fullName evidence="7">Phosphate transport system permease protein PstA (TC 3.A.1.7.1)</fullName>
    </submittedName>
</protein>
<evidence type="ECO:0000256" key="2">
    <source>
        <dbReference type="ARBA" id="ARBA00022692"/>
    </source>
</evidence>
<dbReference type="PANTHER" id="PTHR43470:SF3">
    <property type="entry name" value="PHOSPHATE TRANSPORT SYSTEM PERMEASE PROTEIN PSTA-RELATED"/>
    <property type="match status" value="1"/>
</dbReference>
<dbReference type="AlphaFoldDB" id="A0A3B1D6A5"/>
<dbReference type="GO" id="GO:0016020">
    <property type="term" value="C:membrane"/>
    <property type="evidence" value="ECO:0007669"/>
    <property type="project" value="UniProtKB-SubCell"/>
</dbReference>
<dbReference type="SUPFAM" id="SSF161098">
    <property type="entry name" value="MetI-like"/>
    <property type="match status" value="1"/>
</dbReference>
<proteinExistence type="predicted"/>
<name>A0A3B1D6A5_9ZZZZ</name>
<feature type="transmembrane region" description="Helical" evidence="5">
    <location>
        <begin position="137"/>
        <end position="160"/>
    </location>
</feature>
<evidence type="ECO:0000259" key="6">
    <source>
        <dbReference type="PROSITE" id="PS50928"/>
    </source>
</evidence>
<feature type="domain" description="ABC transmembrane type-1" evidence="6">
    <location>
        <begin position="67"/>
        <end position="273"/>
    </location>
</feature>
<organism evidence="7">
    <name type="scientific">hydrothermal vent metagenome</name>
    <dbReference type="NCBI Taxonomy" id="652676"/>
    <lineage>
        <taxon>unclassified sequences</taxon>
        <taxon>metagenomes</taxon>
        <taxon>ecological metagenomes</taxon>
    </lineage>
</organism>